<evidence type="ECO:0000313" key="11">
    <source>
        <dbReference type="Proteomes" id="UP001144036"/>
    </source>
</evidence>
<evidence type="ECO:0000256" key="6">
    <source>
        <dbReference type="ARBA" id="ARBA00022989"/>
    </source>
</evidence>
<keyword evidence="11" id="KW-1185">Reference proteome</keyword>
<keyword evidence="2" id="KW-1003">Cell membrane</keyword>
<dbReference type="GO" id="GO:0016757">
    <property type="term" value="F:glycosyltransferase activity"/>
    <property type="evidence" value="ECO:0007669"/>
    <property type="project" value="UniProtKB-KW"/>
</dbReference>
<feature type="transmembrane region" description="Helical" evidence="8">
    <location>
        <begin position="191"/>
        <end position="211"/>
    </location>
</feature>
<dbReference type="EC" id="2.4.-.-" evidence="10"/>
<evidence type="ECO:0000259" key="9">
    <source>
        <dbReference type="Pfam" id="PF13231"/>
    </source>
</evidence>
<organism evidence="10 11">
    <name type="scientific">Nonomuraea corallina</name>
    <dbReference type="NCBI Taxonomy" id="2989783"/>
    <lineage>
        <taxon>Bacteria</taxon>
        <taxon>Bacillati</taxon>
        <taxon>Actinomycetota</taxon>
        <taxon>Actinomycetes</taxon>
        <taxon>Streptosporangiales</taxon>
        <taxon>Streptosporangiaceae</taxon>
        <taxon>Nonomuraea</taxon>
    </lineage>
</organism>
<keyword evidence="3 10" id="KW-0328">Glycosyltransferase</keyword>
<feature type="domain" description="Glycosyltransferase RgtA/B/C/D-like" evidence="9">
    <location>
        <begin position="50"/>
        <end position="209"/>
    </location>
</feature>
<feature type="transmembrane region" description="Helical" evidence="8">
    <location>
        <begin position="241"/>
        <end position="260"/>
    </location>
</feature>
<keyword evidence="6 8" id="KW-1133">Transmembrane helix</keyword>
<gene>
    <name evidence="10" type="ORF">OUY22_27970</name>
</gene>
<dbReference type="PANTHER" id="PTHR33908:SF11">
    <property type="entry name" value="MEMBRANE PROTEIN"/>
    <property type="match status" value="1"/>
</dbReference>
<evidence type="ECO:0000256" key="5">
    <source>
        <dbReference type="ARBA" id="ARBA00022692"/>
    </source>
</evidence>
<comment type="caution">
    <text evidence="10">The sequence shown here is derived from an EMBL/GenBank/DDBJ whole genome shotgun (WGS) entry which is preliminary data.</text>
</comment>
<evidence type="ECO:0000256" key="2">
    <source>
        <dbReference type="ARBA" id="ARBA00022475"/>
    </source>
</evidence>
<comment type="subcellular location">
    <subcellularLocation>
        <location evidence="1">Cell membrane</location>
        <topology evidence="1">Multi-pass membrane protein</topology>
    </subcellularLocation>
</comment>
<feature type="transmembrane region" description="Helical" evidence="8">
    <location>
        <begin position="75"/>
        <end position="92"/>
    </location>
</feature>
<feature type="transmembrane region" description="Helical" evidence="8">
    <location>
        <begin position="150"/>
        <end position="179"/>
    </location>
</feature>
<proteinExistence type="predicted"/>
<sequence>MNTPLAWRPVAAVCAVLVTVLLALGPHYGYHRDELYFRVLADHPDWGYVDQPPFTPLAARVSLALFGDSPGTLRVLPALAAALLVVLAALIARELGGRGVAQTLTAAGTATGAYPLIGGHTLLTVSFDLPLWAAAVLFVLRTLLRDGRWWLAAGVVIGAATYNKLLIAMLVLGLAAGVLVAGPRRLLLSRWLWAGALVAVVLALPNVLYQLTHDWPQLKMAAGLSEDEGATMRLLFVPMQFLLFGPVVAVIAGFGFVRLWRDPRVRALAVAYPAAAVLTVASGGRFDYTAGLILPLFAAGCVAAEAAGRERIRSAGWSLGANGLGNALVALPLVPLTVLGSTPIPLINEVARESVGWPAFNAAVTGVLDSLPPEERRRAVVVTGNYGEHGSLVQGGLTRVYSGHNQLWEYGPPPDDGDPGVMVNVRRVVRDQQYESCELRARVDNGVGVDNEEQDMPVFLCRGLRQPWSATWDHWRQFN</sequence>
<evidence type="ECO:0000256" key="7">
    <source>
        <dbReference type="ARBA" id="ARBA00023136"/>
    </source>
</evidence>
<dbReference type="RefSeq" id="WP_270158162.1">
    <property type="nucleotide sequence ID" value="NZ_JAPNNL010000146.1"/>
</dbReference>
<accession>A0ABT4SJ76</accession>
<evidence type="ECO:0000256" key="4">
    <source>
        <dbReference type="ARBA" id="ARBA00022679"/>
    </source>
</evidence>
<dbReference type="Proteomes" id="UP001144036">
    <property type="component" value="Unassembled WGS sequence"/>
</dbReference>
<keyword evidence="4 10" id="KW-0808">Transferase</keyword>
<evidence type="ECO:0000313" key="10">
    <source>
        <dbReference type="EMBL" id="MDA0637258.1"/>
    </source>
</evidence>
<dbReference type="InterPro" id="IPR038731">
    <property type="entry name" value="RgtA/B/C-like"/>
</dbReference>
<evidence type="ECO:0000256" key="1">
    <source>
        <dbReference type="ARBA" id="ARBA00004651"/>
    </source>
</evidence>
<protein>
    <submittedName>
        <fullName evidence="10">Glycosyltransferase family 39 protein</fullName>
        <ecNumber evidence="10">2.4.-.-</ecNumber>
    </submittedName>
</protein>
<feature type="transmembrane region" description="Helical" evidence="8">
    <location>
        <begin position="122"/>
        <end position="144"/>
    </location>
</feature>
<evidence type="ECO:0000256" key="8">
    <source>
        <dbReference type="SAM" id="Phobius"/>
    </source>
</evidence>
<evidence type="ECO:0000256" key="3">
    <source>
        <dbReference type="ARBA" id="ARBA00022676"/>
    </source>
</evidence>
<dbReference type="InterPro" id="IPR050297">
    <property type="entry name" value="LipidA_mod_glycosyltrf_83"/>
</dbReference>
<dbReference type="EMBL" id="JAPNNL010000146">
    <property type="protein sequence ID" value="MDA0637258.1"/>
    <property type="molecule type" value="Genomic_DNA"/>
</dbReference>
<keyword evidence="5 8" id="KW-0812">Transmembrane</keyword>
<dbReference type="Pfam" id="PF13231">
    <property type="entry name" value="PMT_2"/>
    <property type="match status" value="1"/>
</dbReference>
<dbReference type="PANTHER" id="PTHR33908">
    <property type="entry name" value="MANNOSYLTRANSFERASE YKCB-RELATED"/>
    <property type="match status" value="1"/>
</dbReference>
<feature type="transmembrane region" description="Helical" evidence="8">
    <location>
        <begin position="267"/>
        <end position="284"/>
    </location>
</feature>
<keyword evidence="7 8" id="KW-0472">Membrane</keyword>
<reference evidence="10" key="1">
    <citation type="submission" date="2022-11" db="EMBL/GenBank/DDBJ databases">
        <title>Nonomuraea corallina sp. nov., a new species of the genus Nonomuraea isolated from sea side sediment in Thai sea.</title>
        <authorList>
            <person name="Ngamcharungchit C."/>
            <person name="Matsumoto A."/>
            <person name="Suriyachadkun C."/>
            <person name="Panbangred W."/>
            <person name="Inahashi Y."/>
            <person name="Intra B."/>
        </authorList>
    </citation>
    <scope>NUCLEOTIDE SEQUENCE</scope>
    <source>
        <strain evidence="10">MCN248</strain>
    </source>
</reference>
<name>A0ABT4SJ76_9ACTN</name>